<reference evidence="9 10" key="1">
    <citation type="journal article" date="2024" name="Nat. Commun.">
        <title>Phylogenomics reveals the evolutionary origins of lichenization in chlorophyte algae.</title>
        <authorList>
            <person name="Puginier C."/>
            <person name="Libourel C."/>
            <person name="Otte J."/>
            <person name="Skaloud P."/>
            <person name="Haon M."/>
            <person name="Grisel S."/>
            <person name="Petersen M."/>
            <person name="Berrin J.G."/>
            <person name="Delaux P.M."/>
            <person name="Dal Grande F."/>
            <person name="Keller J."/>
        </authorList>
    </citation>
    <scope>NUCLEOTIDE SEQUENCE [LARGE SCALE GENOMIC DNA]</scope>
    <source>
        <strain evidence="9 10">SAG 2043</strain>
    </source>
</reference>
<keyword evidence="10" id="KW-1185">Reference proteome</keyword>
<dbReference type="InterPro" id="IPR016161">
    <property type="entry name" value="Ald_DH/histidinol_DH"/>
</dbReference>
<gene>
    <name evidence="9" type="ORF">WJX72_009910</name>
</gene>
<evidence type="ECO:0000256" key="6">
    <source>
        <dbReference type="PROSITE-ProRule" id="PRU10007"/>
    </source>
</evidence>
<sequence length="534" mass="57999">MKSLMFTGARALNASLHAGRTVPARAPRLMTIRAATTSLSRDLQEIVNSVKPKLLINGKFIDSLGGQTFTTEDPRTGEPICEVAECTAEDVDAAVDAARKAFDHGPWPRIPGRERGRILYKLADLLERDLEALAQLESLDNGKPVHFSRTADLPLAIEHLRYYAGWADKIAGEVVPVGVPNMQAITYREPLGVVAQIIPWNFPLLMMAWKLGPALCAGNTVVLKAAEQTPLTALRMGELCLEAGVPEGVVNVISGEGSVSGAALAGHPRVNKVAFTGSTEVGKLIMKQAADNLNPVTLELGGKSPNIICPDADIDAAVEQAHFALFFNMGQCCTAGSRTFVHEDIYDEFVKKATERAQNRKVGDPFASDTEQGPQVSKEQFDKILGLIETGKKQGAKLQTGGGRHGDKGYFIQPTVFSDVRDDMTIAKDEIFGPVQSILKWKTFEEVIERANNSNYGLAAGVFTKNLNWANTLSRGLKAGTVWVNCYDVFDAAVPFGGYKQSGIGREHGRECIDHYTQTKAVYTPLEGPQSWQM</sequence>
<dbReference type="EMBL" id="JALJOR010000012">
    <property type="protein sequence ID" value="KAK9807805.1"/>
    <property type="molecule type" value="Genomic_DNA"/>
</dbReference>
<dbReference type="GO" id="GO:0005739">
    <property type="term" value="C:mitochondrion"/>
    <property type="evidence" value="ECO:0007669"/>
    <property type="project" value="UniProtKB-ARBA"/>
</dbReference>
<evidence type="ECO:0000256" key="3">
    <source>
        <dbReference type="ARBA" id="ARBA00023027"/>
    </source>
</evidence>
<dbReference type="InterPro" id="IPR016162">
    <property type="entry name" value="Ald_DH_N"/>
</dbReference>
<dbReference type="PROSITE" id="PS00070">
    <property type="entry name" value="ALDEHYDE_DEHYDR_CYS"/>
    <property type="match status" value="1"/>
</dbReference>
<organism evidence="9 10">
    <name type="scientific">[Myrmecia] bisecta</name>
    <dbReference type="NCBI Taxonomy" id="41462"/>
    <lineage>
        <taxon>Eukaryota</taxon>
        <taxon>Viridiplantae</taxon>
        <taxon>Chlorophyta</taxon>
        <taxon>core chlorophytes</taxon>
        <taxon>Trebouxiophyceae</taxon>
        <taxon>Trebouxiales</taxon>
        <taxon>Trebouxiaceae</taxon>
        <taxon>Myrmecia</taxon>
    </lineage>
</organism>
<dbReference type="Gene3D" id="3.40.309.10">
    <property type="entry name" value="Aldehyde Dehydrogenase, Chain A, domain 2"/>
    <property type="match status" value="1"/>
</dbReference>
<dbReference type="FunFam" id="3.40.309.10:FF:000001">
    <property type="entry name" value="Mitochondrial aldehyde dehydrogenase 2"/>
    <property type="match status" value="1"/>
</dbReference>
<evidence type="ECO:0000256" key="2">
    <source>
        <dbReference type="ARBA" id="ARBA00023002"/>
    </source>
</evidence>
<keyword evidence="2 4" id="KW-0560">Oxidoreductase</keyword>
<dbReference type="AlphaFoldDB" id="A0AAW1PDA8"/>
<dbReference type="PIRSF" id="PIRSF036492">
    <property type="entry name" value="ALDH"/>
    <property type="match status" value="1"/>
</dbReference>
<comment type="similarity">
    <text evidence="1 4 7">Belongs to the aldehyde dehydrogenase family.</text>
</comment>
<feature type="domain" description="Aldehyde dehydrogenase" evidence="8">
    <location>
        <begin position="65"/>
        <end position="522"/>
    </location>
</feature>
<evidence type="ECO:0000256" key="1">
    <source>
        <dbReference type="ARBA" id="ARBA00009986"/>
    </source>
</evidence>
<dbReference type="GO" id="GO:0019752">
    <property type="term" value="P:carboxylic acid metabolic process"/>
    <property type="evidence" value="ECO:0007669"/>
    <property type="project" value="UniProtKB-ARBA"/>
</dbReference>
<dbReference type="FunFam" id="3.40.605.10:FF:000026">
    <property type="entry name" value="Aldehyde dehydrogenase, putative"/>
    <property type="match status" value="1"/>
</dbReference>
<evidence type="ECO:0000256" key="4">
    <source>
        <dbReference type="PIRNR" id="PIRNR036492"/>
    </source>
</evidence>
<dbReference type="FunFam" id="3.40.605.10:FF:000011">
    <property type="entry name" value="ALD5p Mitochondrial aldehyde dehydrogenase"/>
    <property type="match status" value="1"/>
</dbReference>
<evidence type="ECO:0000313" key="9">
    <source>
        <dbReference type="EMBL" id="KAK9807805.1"/>
    </source>
</evidence>
<dbReference type="InterPro" id="IPR012394">
    <property type="entry name" value="Aldehyde_DH_NAD(P)"/>
</dbReference>
<evidence type="ECO:0000259" key="8">
    <source>
        <dbReference type="Pfam" id="PF00171"/>
    </source>
</evidence>
<dbReference type="PROSITE" id="PS00687">
    <property type="entry name" value="ALDEHYDE_DEHYDR_GLU"/>
    <property type="match status" value="1"/>
</dbReference>
<comment type="caution">
    <text evidence="9">The sequence shown here is derived from an EMBL/GenBank/DDBJ whole genome shotgun (WGS) entry which is preliminary data.</text>
</comment>
<protein>
    <recommendedName>
        <fullName evidence="4">Aldehyde dehydrogenase</fullName>
    </recommendedName>
</protein>
<accession>A0AAW1PDA8</accession>
<dbReference type="InterPro" id="IPR016160">
    <property type="entry name" value="Ald_DH_CS_CYS"/>
</dbReference>
<dbReference type="Proteomes" id="UP001489004">
    <property type="component" value="Unassembled WGS sequence"/>
</dbReference>
<keyword evidence="3" id="KW-0520">NAD</keyword>
<dbReference type="InterPro" id="IPR015590">
    <property type="entry name" value="Aldehyde_DH_dom"/>
</dbReference>
<dbReference type="Gene3D" id="3.40.605.10">
    <property type="entry name" value="Aldehyde Dehydrogenase, Chain A, domain 1"/>
    <property type="match status" value="1"/>
</dbReference>
<evidence type="ECO:0000313" key="10">
    <source>
        <dbReference type="Proteomes" id="UP001489004"/>
    </source>
</evidence>
<name>A0AAW1PDA8_9CHLO</name>
<dbReference type="InterPro" id="IPR016163">
    <property type="entry name" value="Ald_DH_C"/>
</dbReference>
<evidence type="ECO:0000256" key="7">
    <source>
        <dbReference type="RuleBase" id="RU003345"/>
    </source>
</evidence>
<dbReference type="GO" id="GO:0006081">
    <property type="term" value="P:aldehyde metabolic process"/>
    <property type="evidence" value="ECO:0007669"/>
    <property type="project" value="InterPro"/>
</dbReference>
<dbReference type="InterPro" id="IPR029510">
    <property type="entry name" value="Ald_DH_CS_GLU"/>
</dbReference>
<dbReference type="Pfam" id="PF00171">
    <property type="entry name" value="Aldedh"/>
    <property type="match status" value="1"/>
</dbReference>
<dbReference type="PANTHER" id="PTHR11699">
    <property type="entry name" value="ALDEHYDE DEHYDROGENASE-RELATED"/>
    <property type="match status" value="1"/>
</dbReference>
<dbReference type="CDD" id="cd07091">
    <property type="entry name" value="ALDH_F1-2_Ald2-like"/>
    <property type="match status" value="1"/>
</dbReference>
<evidence type="ECO:0000256" key="5">
    <source>
        <dbReference type="PIRSR" id="PIRSR036492-1"/>
    </source>
</evidence>
<dbReference type="SUPFAM" id="SSF53720">
    <property type="entry name" value="ALDH-like"/>
    <property type="match status" value="1"/>
</dbReference>
<feature type="active site" evidence="5 6">
    <location>
        <position position="299"/>
    </location>
</feature>
<feature type="active site" evidence="5">
    <location>
        <position position="333"/>
    </location>
</feature>
<dbReference type="GO" id="GO:0004029">
    <property type="term" value="F:aldehyde dehydrogenase (NAD+) activity"/>
    <property type="evidence" value="ECO:0007669"/>
    <property type="project" value="UniProtKB-ARBA"/>
</dbReference>
<proteinExistence type="inferred from homology"/>